<dbReference type="AlphaFoldDB" id="A0A0B6XVA3"/>
<feature type="non-terminal residue" evidence="2">
    <location>
        <position position="1"/>
    </location>
</feature>
<sequence length="67" mass="7436">ENMDESRSSKSRSKGPGFFQRILQKRKGTGSEKSLTTFSTKLQQKNDLSSSSISLASTTSSTYQQQQ</sequence>
<evidence type="ECO:0000256" key="1">
    <source>
        <dbReference type="SAM" id="MobiDB-lite"/>
    </source>
</evidence>
<accession>A0A0B6XVA3</accession>
<feature type="region of interest" description="Disordered" evidence="1">
    <location>
        <begin position="42"/>
        <end position="67"/>
    </location>
</feature>
<evidence type="ECO:0000313" key="2">
    <source>
        <dbReference type="EMBL" id="CEK47942.1"/>
    </source>
</evidence>
<gene>
    <name evidence="2" type="primary">ORF2701</name>
</gene>
<proteinExistence type="predicted"/>
<organism evidence="2">
    <name type="scientific">Arion vulgaris</name>
    <dbReference type="NCBI Taxonomy" id="1028688"/>
    <lineage>
        <taxon>Eukaryota</taxon>
        <taxon>Metazoa</taxon>
        <taxon>Spiralia</taxon>
        <taxon>Lophotrochozoa</taxon>
        <taxon>Mollusca</taxon>
        <taxon>Gastropoda</taxon>
        <taxon>Heterobranchia</taxon>
        <taxon>Euthyneura</taxon>
        <taxon>Panpulmonata</taxon>
        <taxon>Eupulmonata</taxon>
        <taxon>Stylommatophora</taxon>
        <taxon>Helicina</taxon>
        <taxon>Arionoidea</taxon>
        <taxon>Arionidae</taxon>
        <taxon>Arion</taxon>
    </lineage>
</organism>
<feature type="non-terminal residue" evidence="2">
    <location>
        <position position="67"/>
    </location>
</feature>
<name>A0A0B6XVA3_9EUPU</name>
<reference evidence="2" key="1">
    <citation type="submission" date="2014-12" db="EMBL/GenBank/DDBJ databases">
        <title>Insight into the proteome of Arion vulgaris.</title>
        <authorList>
            <person name="Aradska J."/>
            <person name="Bulat T."/>
            <person name="Smidak R."/>
            <person name="Sarate P."/>
            <person name="Gangsoo J."/>
            <person name="Sialana F."/>
            <person name="Bilban M."/>
            <person name="Lubec G."/>
        </authorList>
    </citation>
    <scope>NUCLEOTIDE SEQUENCE</scope>
    <source>
        <tissue evidence="2">Skin</tissue>
    </source>
</reference>
<protein>
    <submittedName>
        <fullName evidence="2">Uncharacterized protein</fullName>
    </submittedName>
</protein>
<dbReference type="EMBL" id="HACG01001077">
    <property type="protein sequence ID" value="CEK47942.1"/>
    <property type="molecule type" value="Transcribed_RNA"/>
</dbReference>
<feature type="compositionally biased region" description="Low complexity" evidence="1">
    <location>
        <begin position="49"/>
        <end position="67"/>
    </location>
</feature>